<proteinExistence type="predicted"/>
<organism evidence="3 4">
    <name type="scientific">Caenorhabditis auriculariae</name>
    <dbReference type="NCBI Taxonomy" id="2777116"/>
    <lineage>
        <taxon>Eukaryota</taxon>
        <taxon>Metazoa</taxon>
        <taxon>Ecdysozoa</taxon>
        <taxon>Nematoda</taxon>
        <taxon>Chromadorea</taxon>
        <taxon>Rhabditida</taxon>
        <taxon>Rhabditina</taxon>
        <taxon>Rhabditomorpha</taxon>
        <taxon>Rhabditoidea</taxon>
        <taxon>Rhabditidae</taxon>
        <taxon>Peloderinae</taxon>
        <taxon>Caenorhabditis</taxon>
    </lineage>
</organism>
<keyword evidence="1" id="KW-0472">Membrane</keyword>
<keyword evidence="4" id="KW-1185">Reference proteome</keyword>
<comment type="caution">
    <text evidence="3">The sequence shown here is derived from an EMBL/GenBank/DDBJ whole genome shotgun (WGS) entry which is preliminary data.</text>
</comment>
<dbReference type="PANTHER" id="PTHR11161">
    <property type="entry name" value="O-ACYLTRANSFERASE"/>
    <property type="match status" value="1"/>
</dbReference>
<dbReference type="PANTHER" id="PTHR11161:SF12">
    <property type="entry name" value="ACYLTRANSFERASE 3 DOMAIN-CONTAINING PROTEIN-RELATED"/>
    <property type="match status" value="1"/>
</dbReference>
<feature type="transmembrane region" description="Helical" evidence="1">
    <location>
        <begin position="322"/>
        <end position="342"/>
    </location>
</feature>
<keyword evidence="1" id="KW-0812">Transmembrane</keyword>
<feature type="transmembrane region" description="Helical" evidence="1">
    <location>
        <begin position="235"/>
        <end position="256"/>
    </location>
</feature>
<sequence>MNTWSVLDQVHEIRPMSQIVDKLVTTSSCSASMFSTSSLPMAVSAVLGCVTAVLAGTLFPKSVFAPLSIRKSLKELTAERHSKLDVVDVFRFVAILWVMLNHTGSEGRVDILDRLPSADAFKKAVHDHPIFGALLGNSALGVEIFLVLSGLLAARSWLRLADQPFWPHFSRFIFRRLLRLAPSMFAFVFIATGPIMQYLLPRYTSSMISACGTSGILSHLTFTSNFQATPTCMGYLWYLGLDMQLFIAAPFFLHLLHKVPRRGFATIFVTVLVSAVLRSGYCISYETCNKSDVDIPFISYPGQDQASLSSIYAGLWNMYSRPWTKCGPYLVGLLLGYLTMVWKGYTVSEATSKRLFWSCAVLAVATIYGILPEYWNPDAGTTAYNVLYTSLFRTVFALAIAGMIFSHQFSQKNTTIPGFFGILAKLTYNAYLLHMPIVYIFNWLPFLQTATSALHLLILLPAVATLSFSAAAVFYVFVESPFCSLVTPFFVRLGFL</sequence>
<name>A0A8S1H7I3_9PELO</name>
<gene>
    <name evidence="3" type="ORF">CAUJ_LOCUS7433</name>
</gene>
<evidence type="ECO:0000313" key="4">
    <source>
        <dbReference type="Proteomes" id="UP000835052"/>
    </source>
</evidence>
<feature type="transmembrane region" description="Helical" evidence="1">
    <location>
        <begin position="177"/>
        <end position="200"/>
    </location>
</feature>
<evidence type="ECO:0000259" key="2">
    <source>
        <dbReference type="Pfam" id="PF01757"/>
    </source>
</evidence>
<feature type="transmembrane region" description="Helical" evidence="1">
    <location>
        <begin position="383"/>
        <end position="405"/>
    </location>
</feature>
<feature type="transmembrane region" description="Helical" evidence="1">
    <location>
        <begin position="41"/>
        <end position="64"/>
    </location>
</feature>
<feature type="domain" description="Acyltransferase 3" evidence="2">
    <location>
        <begin position="87"/>
        <end position="469"/>
    </location>
</feature>
<feature type="transmembrane region" description="Helical" evidence="1">
    <location>
        <begin position="456"/>
        <end position="478"/>
    </location>
</feature>
<dbReference type="InterPro" id="IPR052728">
    <property type="entry name" value="O2_lipid_transport_reg"/>
</dbReference>
<reference evidence="3" key="1">
    <citation type="submission" date="2020-10" db="EMBL/GenBank/DDBJ databases">
        <authorList>
            <person name="Kikuchi T."/>
        </authorList>
    </citation>
    <scope>NUCLEOTIDE SEQUENCE</scope>
    <source>
        <strain evidence="3">NKZ352</strain>
    </source>
</reference>
<accession>A0A8S1H7I3</accession>
<dbReference type="OrthoDB" id="118951at2759"/>
<protein>
    <recommendedName>
        <fullName evidence="2">Acyltransferase 3 domain-containing protein</fullName>
    </recommendedName>
</protein>
<dbReference type="Pfam" id="PF01757">
    <property type="entry name" value="Acyl_transf_3"/>
    <property type="match status" value="1"/>
</dbReference>
<dbReference type="GO" id="GO:0016747">
    <property type="term" value="F:acyltransferase activity, transferring groups other than amino-acyl groups"/>
    <property type="evidence" value="ECO:0007669"/>
    <property type="project" value="InterPro"/>
</dbReference>
<feature type="transmembrane region" description="Helical" evidence="1">
    <location>
        <begin position="130"/>
        <end position="157"/>
    </location>
</feature>
<keyword evidence="1" id="KW-1133">Transmembrane helix</keyword>
<dbReference type="Proteomes" id="UP000835052">
    <property type="component" value="Unassembled WGS sequence"/>
</dbReference>
<evidence type="ECO:0000313" key="3">
    <source>
        <dbReference type="EMBL" id="CAD6191514.1"/>
    </source>
</evidence>
<dbReference type="AlphaFoldDB" id="A0A8S1H7I3"/>
<feature type="transmembrane region" description="Helical" evidence="1">
    <location>
        <begin position="426"/>
        <end position="444"/>
    </location>
</feature>
<dbReference type="EMBL" id="CAJGYM010000021">
    <property type="protein sequence ID" value="CAD6191514.1"/>
    <property type="molecule type" value="Genomic_DNA"/>
</dbReference>
<feature type="transmembrane region" description="Helical" evidence="1">
    <location>
        <begin position="354"/>
        <end position="371"/>
    </location>
</feature>
<dbReference type="InterPro" id="IPR002656">
    <property type="entry name" value="Acyl_transf_3_dom"/>
</dbReference>
<evidence type="ECO:0000256" key="1">
    <source>
        <dbReference type="SAM" id="Phobius"/>
    </source>
</evidence>
<feature type="transmembrane region" description="Helical" evidence="1">
    <location>
        <begin position="263"/>
        <end position="281"/>
    </location>
</feature>